<organism evidence="1">
    <name type="scientific">marine sediment metagenome</name>
    <dbReference type="NCBI Taxonomy" id="412755"/>
    <lineage>
        <taxon>unclassified sequences</taxon>
        <taxon>metagenomes</taxon>
        <taxon>ecological metagenomes</taxon>
    </lineage>
</organism>
<proteinExistence type="predicted"/>
<name>A0A0F9RKQ9_9ZZZZ</name>
<evidence type="ECO:0000313" key="1">
    <source>
        <dbReference type="EMBL" id="KKN57170.1"/>
    </source>
</evidence>
<dbReference type="AlphaFoldDB" id="A0A0F9RKQ9"/>
<comment type="caution">
    <text evidence="1">The sequence shown here is derived from an EMBL/GenBank/DDBJ whole genome shotgun (WGS) entry which is preliminary data.</text>
</comment>
<gene>
    <name evidence="1" type="ORF">LCGC14_0564980</name>
</gene>
<protein>
    <submittedName>
        <fullName evidence="1">Uncharacterized protein</fullName>
    </submittedName>
</protein>
<accession>A0A0F9RKQ9</accession>
<dbReference type="EMBL" id="LAZR01000816">
    <property type="protein sequence ID" value="KKN57170.1"/>
    <property type="molecule type" value="Genomic_DNA"/>
</dbReference>
<sequence>MDYPPVPGRLGHPLNFQWLSRRFSEKQVLRIMDARPTTDEKRVGHPSNLDYIKLGIEFLNVLCKEPYCKWTGIDSPPKLIERLVSLFPKRPGVREKTNEKILTGCSSCRCPRCYWLRSNDLVRDRTLGHENDIRGTR</sequence>
<reference evidence="1" key="1">
    <citation type="journal article" date="2015" name="Nature">
        <title>Complex archaea that bridge the gap between prokaryotes and eukaryotes.</title>
        <authorList>
            <person name="Spang A."/>
            <person name="Saw J.H."/>
            <person name="Jorgensen S.L."/>
            <person name="Zaremba-Niedzwiedzka K."/>
            <person name="Martijn J."/>
            <person name="Lind A.E."/>
            <person name="van Eijk R."/>
            <person name="Schleper C."/>
            <person name="Guy L."/>
            <person name="Ettema T.J."/>
        </authorList>
    </citation>
    <scope>NUCLEOTIDE SEQUENCE</scope>
</reference>